<feature type="active site" evidence="3">
    <location>
        <position position="250"/>
    </location>
</feature>
<dbReference type="InterPro" id="IPR016161">
    <property type="entry name" value="Ald_DH/histidinol_DH"/>
</dbReference>
<dbReference type="SUPFAM" id="SSF53720">
    <property type="entry name" value="ALDH-like"/>
    <property type="match status" value="1"/>
</dbReference>
<evidence type="ECO:0000256" key="2">
    <source>
        <dbReference type="ARBA" id="ARBA00023002"/>
    </source>
</evidence>
<evidence type="ECO:0000313" key="6">
    <source>
        <dbReference type="EMBL" id="KUN20321.1"/>
    </source>
</evidence>
<evidence type="ECO:0000256" key="1">
    <source>
        <dbReference type="ARBA" id="ARBA00009986"/>
    </source>
</evidence>
<keyword evidence="2 4" id="KW-0560">Oxidoreductase</keyword>
<dbReference type="PANTHER" id="PTHR11699">
    <property type="entry name" value="ALDEHYDE DEHYDROGENASE-RELATED"/>
    <property type="match status" value="1"/>
</dbReference>
<dbReference type="CDD" id="cd07092">
    <property type="entry name" value="ALDH_ABALDH-YdcW"/>
    <property type="match status" value="1"/>
</dbReference>
<dbReference type="InterPro" id="IPR016163">
    <property type="entry name" value="Ald_DH_C"/>
</dbReference>
<name>A0A117QC82_STRCK</name>
<dbReference type="GO" id="GO:0016620">
    <property type="term" value="F:oxidoreductase activity, acting on the aldehyde or oxo group of donors, NAD or NADP as acceptor"/>
    <property type="evidence" value="ECO:0007669"/>
    <property type="project" value="InterPro"/>
</dbReference>
<reference evidence="6 7" key="1">
    <citation type="submission" date="2015-10" db="EMBL/GenBank/DDBJ databases">
        <title>Draft genome sequence of Streptomyces corchorusii DSM 40340, type strain for the species Streptomyces corchorusii.</title>
        <authorList>
            <person name="Ruckert C."/>
            <person name="Winkler A."/>
            <person name="Kalinowski J."/>
            <person name="Kampfer P."/>
            <person name="Glaeser S."/>
        </authorList>
    </citation>
    <scope>NUCLEOTIDE SEQUENCE [LARGE SCALE GENOMIC DNA]</scope>
    <source>
        <strain evidence="6 7">DSM 40340</strain>
    </source>
</reference>
<dbReference type="Gene3D" id="3.40.605.10">
    <property type="entry name" value="Aldehyde Dehydrogenase, Chain A, domain 1"/>
    <property type="match status" value="1"/>
</dbReference>
<dbReference type="RefSeq" id="WP_014677216.1">
    <property type="nucleotide sequence ID" value="NZ_KQ948362.1"/>
</dbReference>
<dbReference type="Gene3D" id="3.40.309.10">
    <property type="entry name" value="Aldehyde Dehydrogenase, Chain A, domain 2"/>
    <property type="match status" value="1"/>
</dbReference>
<proteinExistence type="inferred from homology"/>
<comment type="similarity">
    <text evidence="1 4">Belongs to the aldehyde dehydrogenase family.</text>
</comment>
<evidence type="ECO:0000256" key="4">
    <source>
        <dbReference type="RuleBase" id="RU003345"/>
    </source>
</evidence>
<evidence type="ECO:0000256" key="3">
    <source>
        <dbReference type="PROSITE-ProRule" id="PRU10007"/>
    </source>
</evidence>
<organism evidence="6 7">
    <name type="scientific">Streptomyces corchorusii</name>
    <name type="common">Streptomyces chibaensis</name>
    <dbReference type="NCBI Taxonomy" id="1903"/>
    <lineage>
        <taxon>Bacteria</taxon>
        <taxon>Bacillati</taxon>
        <taxon>Actinomycetota</taxon>
        <taxon>Actinomycetes</taxon>
        <taxon>Kitasatosporales</taxon>
        <taxon>Streptomycetaceae</taxon>
        <taxon>Streptomyces</taxon>
    </lineage>
</organism>
<dbReference type="Proteomes" id="UP000053398">
    <property type="component" value="Unassembled WGS sequence"/>
</dbReference>
<dbReference type="InterPro" id="IPR015590">
    <property type="entry name" value="Aldehyde_DH_dom"/>
</dbReference>
<dbReference type="EMBL" id="LMWP01000035">
    <property type="protein sequence ID" value="KUN20321.1"/>
    <property type="molecule type" value="Genomic_DNA"/>
</dbReference>
<dbReference type="AlphaFoldDB" id="A0A117QC82"/>
<dbReference type="FunFam" id="3.40.605.10:FF:000001">
    <property type="entry name" value="Aldehyde dehydrogenase 1"/>
    <property type="match status" value="1"/>
</dbReference>
<dbReference type="NCBIfam" id="NF010000">
    <property type="entry name" value="PRK13473.1"/>
    <property type="match status" value="1"/>
</dbReference>
<gene>
    <name evidence="6" type="ORF">AQJ11_29420</name>
</gene>
<evidence type="ECO:0000259" key="5">
    <source>
        <dbReference type="Pfam" id="PF00171"/>
    </source>
</evidence>
<evidence type="ECO:0000313" key="7">
    <source>
        <dbReference type="Proteomes" id="UP000053398"/>
    </source>
</evidence>
<comment type="caution">
    <text evidence="6">The sequence shown here is derived from an EMBL/GenBank/DDBJ whole genome shotgun (WGS) entry which is preliminary data.</text>
</comment>
<protein>
    <submittedName>
        <fullName evidence="6">Phenylacetaldehyde dehydrogenase</fullName>
    </submittedName>
</protein>
<dbReference type="PROSITE" id="PS00687">
    <property type="entry name" value="ALDEHYDE_DEHYDR_GLU"/>
    <property type="match status" value="1"/>
</dbReference>
<dbReference type="InterPro" id="IPR016162">
    <property type="entry name" value="Ald_DH_N"/>
</dbReference>
<accession>A0A117QC82</accession>
<dbReference type="FunFam" id="3.40.309.10:FF:000009">
    <property type="entry name" value="Aldehyde dehydrogenase A"/>
    <property type="match status" value="1"/>
</dbReference>
<feature type="domain" description="Aldehyde dehydrogenase" evidence="5">
    <location>
        <begin position="22"/>
        <end position="472"/>
    </location>
</feature>
<dbReference type="InterPro" id="IPR015657">
    <property type="entry name" value="Aminobutyraldehyde_DH"/>
</dbReference>
<keyword evidence="7" id="KW-1185">Reference proteome</keyword>
<dbReference type="InterPro" id="IPR029510">
    <property type="entry name" value="Ald_DH_CS_GLU"/>
</dbReference>
<sequence length="478" mass="51018">MNLGEPLHNFVGGARRPALTDETVPLVNPATGRPAGTAPVSGEADIDAAVRSAQDAFERWRDTPPGERQRALLRIADALEERSAEFAAAETVHTGKPLHLVVREEMGPLTDQIRFFAGAARMLEGRSTGEYLPGHTSSVRREPVGVCAQVTPWNYPLMMAVWKFAPAVAAGNTVVLKPSDTTPVTTLMLAELAAEFLPPGVLNVVCGTRETGRRLVRHPGPAMVSVTGSVRAGTDVASAASAEVKRVHLELGGKAPVLVAADADLAHAARGIAEAGLYNAGQDCASACRIVVDASVHDAFVEHLVREVKELTPGPPDDPGAWFGPLNSAAQRERVRGFLERLPAHARTVAGGSALPGEGFFHEGTVVTGLRQDDEAVQEEIFGPVLTVQASADDEEALRMANDVRYGLASSVWTRDHRRAVSMARRIDAGIVWINCHMPTAAEMPHGGFKQSGYGKDLSAYGLEDYTRVKHVMTYTGT</sequence>
<dbReference type="Pfam" id="PF00171">
    <property type="entry name" value="Aldedh"/>
    <property type="match status" value="1"/>
</dbReference>